<evidence type="ECO:0000256" key="1">
    <source>
        <dbReference type="ARBA" id="ARBA00004613"/>
    </source>
</evidence>
<dbReference type="PANTHER" id="PTHR36453:SF2">
    <property type="entry name" value="APPLE DOMAIN-CONTAINING PROTEIN"/>
    <property type="match status" value="1"/>
</dbReference>
<evidence type="ECO:0000313" key="5">
    <source>
        <dbReference type="EMBL" id="KAL2871182.1"/>
    </source>
</evidence>
<sequence>MRAVLTLPLALLASATELYVSPSGSDNDDGTSADTPFRTLAKAQESVRALTDEMDEDITVNVASGTYNLSEPLQFGAADSGQNGFTVRWVGSDATLSGGLKVEGWTDESDGVYSAQVPVGTASRNLYVDGQAANYARRKVDNREDFAYSETGITWTSSAYDWITSTPGIENAEVRFINSFTDRYAPIDSVGDHELVMKQTGWANQIIGYDTVSDPFADFGVWVQNARALLTEGGQFYLDSDEGVVYYMPLDGEDMSAVETYLGIQETLISVSGTYDDPAHDISFEGLVFAHSTWLFPGQGHGYVDQQTGGYIEPNTTYPEFEATRPHWWQMPSAVQISAATNITMTGCSYTQLGAGGIGIGNDANAHISEVGLGASHVSIKDGYFTQVMGNSITAGGIQADAHHPSDERMTNSDITISGNIFYNNSALFSSTVNILATYLHDSTIAHNDIDTTPYSGICHGYGWGSNDAGGSQEYINRGLYNYQPLYEDPTTLHDNLIEGNLVHNYGFSHTDLGAVYTLSSALGTIIADNYVYDSAGGYGIYPDEGSSNMTYAGNACFSNGGWYSPNDWSETLGTEYNTVIDNWGKVGDTLDGFPDHTGRRENTFLRNYVVEAITDTSMAGQRAAYRAGVLPGKREGRPVSNSEDLADGYLEITGADGQVSLNVTNFDDVDFTDVSFEASGEGFTLNPVDLPTSIPADSFAVAVYSVDGSGNVEASASYTNPRTGKAGTVVASGSI</sequence>
<keyword evidence="6" id="KW-1185">Reference proteome</keyword>
<dbReference type="Proteomes" id="UP001610432">
    <property type="component" value="Unassembled WGS sequence"/>
</dbReference>
<keyword evidence="3 4" id="KW-0732">Signal</keyword>
<keyword evidence="5" id="KW-0456">Lyase</keyword>
<dbReference type="GeneID" id="98147269"/>
<dbReference type="SUPFAM" id="SSF51126">
    <property type="entry name" value="Pectin lyase-like"/>
    <property type="match status" value="1"/>
</dbReference>
<comment type="caution">
    <text evidence="5">The sequence shown here is derived from an EMBL/GenBank/DDBJ whole genome shotgun (WGS) entry which is preliminary data.</text>
</comment>
<dbReference type="InterPro" id="IPR011050">
    <property type="entry name" value="Pectin_lyase_fold/virulence"/>
</dbReference>
<gene>
    <name evidence="5" type="ORF">BJX67DRAFT_377785</name>
</gene>
<proteinExistence type="predicted"/>
<comment type="subcellular location">
    <subcellularLocation>
        <location evidence="1">Secreted</location>
    </subcellularLocation>
</comment>
<dbReference type="EMBL" id="JBFXLQ010000004">
    <property type="protein sequence ID" value="KAL2871182.1"/>
    <property type="molecule type" value="Genomic_DNA"/>
</dbReference>
<dbReference type="GO" id="GO:0016829">
    <property type="term" value="F:lyase activity"/>
    <property type="evidence" value="ECO:0007669"/>
    <property type="project" value="UniProtKB-KW"/>
</dbReference>
<keyword evidence="2" id="KW-0964">Secreted</keyword>
<organism evidence="5 6">
    <name type="scientific">Aspergillus lucknowensis</name>
    <dbReference type="NCBI Taxonomy" id="176173"/>
    <lineage>
        <taxon>Eukaryota</taxon>
        <taxon>Fungi</taxon>
        <taxon>Dikarya</taxon>
        <taxon>Ascomycota</taxon>
        <taxon>Pezizomycotina</taxon>
        <taxon>Eurotiomycetes</taxon>
        <taxon>Eurotiomycetidae</taxon>
        <taxon>Eurotiales</taxon>
        <taxon>Aspergillaceae</taxon>
        <taxon>Aspergillus</taxon>
        <taxon>Aspergillus subgen. Nidulantes</taxon>
    </lineage>
</organism>
<evidence type="ECO:0000313" key="6">
    <source>
        <dbReference type="Proteomes" id="UP001610432"/>
    </source>
</evidence>
<evidence type="ECO:0000256" key="3">
    <source>
        <dbReference type="ARBA" id="ARBA00022729"/>
    </source>
</evidence>
<dbReference type="RefSeq" id="XP_070890161.1">
    <property type="nucleotide sequence ID" value="XM_071032197.1"/>
</dbReference>
<dbReference type="InterPro" id="IPR012334">
    <property type="entry name" value="Pectin_lyas_fold"/>
</dbReference>
<protein>
    <submittedName>
        <fullName evidence="5">Pectin lyase fold/virulence factor</fullName>
    </submittedName>
</protein>
<evidence type="ECO:0000256" key="2">
    <source>
        <dbReference type="ARBA" id="ARBA00022525"/>
    </source>
</evidence>
<feature type="chain" id="PRO_5045634866" evidence="4">
    <location>
        <begin position="16"/>
        <end position="736"/>
    </location>
</feature>
<evidence type="ECO:0000256" key="4">
    <source>
        <dbReference type="SAM" id="SignalP"/>
    </source>
</evidence>
<name>A0ABR4M3M2_9EURO</name>
<dbReference type="Gene3D" id="2.160.20.10">
    <property type="entry name" value="Single-stranded right-handed beta-helix, Pectin lyase-like"/>
    <property type="match status" value="2"/>
</dbReference>
<dbReference type="SMART" id="SM00710">
    <property type="entry name" value="PbH1"/>
    <property type="match status" value="6"/>
</dbReference>
<reference evidence="5 6" key="1">
    <citation type="submission" date="2024-07" db="EMBL/GenBank/DDBJ databases">
        <title>Section-level genome sequencing and comparative genomics of Aspergillus sections Usti and Cavernicolus.</title>
        <authorList>
            <consortium name="Lawrence Berkeley National Laboratory"/>
            <person name="Nybo J.L."/>
            <person name="Vesth T.C."/>
            <person name="Theobald S."/>
            <person name="Frisvad J.C."/>
            <person name="Larsen T.O."/>
            <person name="Kjaerboelling I."/>
            <person name="Rothschild-Mancinelli K."/>
            <person name="Lyhne E.K."/>
            <person name="Kogle M.E."/>
            <person name="Barry K."/>
            <person name="Clum A."/>
            <person name="Na H."/>
            <person name="Ledsgaard L."/>
            <person name="Lin J."/>
            <person name="Lipzen A."/>
            <person name="Kuo A."/>
            <person name="Riley R."/>
            <person name="Mondo S."/>
            <person name="Labutti K."/>
            <person name="Haridas S."/>
            <person name="Pangalinan J."/>
            <person name="Salamov A.A."/>
            <person name="Simmons B.A."/>
            <person name="Magnuson J.K."/>
            <person name="Chen J."/>
            <person name="Drula E."/>
            <person name="Henrissat B."/>
            <person name="Wiebenga A."/>
            <person name="Lubbers R.J."/>
            <person name="Gomes A.C."/>
            <person name="Macurrencykelacurrency M.R."/>
            <person name="Stajich J."/>
            <person name="Grigoriev I.V."/>
            <person name="Mortensen U.H."/>
            <person name="De Vries R.P."/>
            <person name="Baker S.E."/>
            <person name="Andersen M.R."/>
        </authorList>
    </citation>
    <scope>NUCLEOTIDE SEQUENCE [LARGE SCALE GENOMIC DNA]</scope>
    <source>
        <strain evidence="5 6">CBS 449.75</strain>
    </source>
</reference>
<feature type="signal peptide" evidence="4">
    <location>
        <begin position="1"/>
        <end position="15"/>
    </location>
</feature>
<dbReference type="PANTHER" id="PTHR36453">
    <property type="entry name" value="SECRETED PROTEIN-RELATED"/>
    <property type="match status" value="1"/>
</dbReference>
<dbReference type="InterPro" id="IPR006626">
    <property type="entry name" value="PbH1"/>
</dbReference>
<accession>A0ABR4M3M2</accession>